<dbReference type="SMART" id="SM00507">
    <property type="entry name" value="HNHc"/>
    <property type="match status" value="1"/>
</dbReference>
<gene>
    <name evidence="2" type="ORF">LGH70_22790</name>
</gene>
<comment type="caution">
    <text evidence="2">The sequence shown here is derived from an EMBL/GenBank/DDBJ whole genome shotgun (WGS) entry which is preliminary data.</text>
</comment>
<proteinExistence type="predicted"/>
<reference evidence="2" key="1">
    <citation type="submission" date="2021-10" db="EMBL/GenBank/DDBJ databases">
        <authorList>
            <person name="Dean J.D."/>
            <person name="Kim M.K."/>
            <person name="Newey C.N."/>
            <person name="Stoker T.S."/>
            <person name="Thompson D.W."/>
            <person name="Grose J.H."/>
        </authorList>
    </citation>
    <scope>NUCLEOTIDE SEQUENCE</scope>
    <source>
        <strain evidence="2">BT635</strain>
    </source>
</reference>
<name>A0ABS8AJ20_9BACT</name>
<dbReference type="InterPro" id="IPR002711">
    <property type="entry name" value="HNH"/>
</dbReference>
<protein>
    <submittedName>
        <fullName evidence="2">HNH endonuclease</fullName>
    </submittedName>
</protein>
<keyword evidence="2" id="KW-0255">Endonuclease</keyword>
<evidence type="ECO:0000313" key="2">
    <source>
        <dbReference type="EMBL" id="MCB2380438.1"/>
    </source>
</evidence>
<organism evidence="2 3">
    <name type="scientific">Hymenobacter nitidus</name>
    <dbReference type="NCBI Taxonomy" id="2880929"/>
    <lineage>
        <taxon>Bacteria</taxon>
        <taxon>Pseudomonadati</taxon>
        <taxon>Bacteroidota</taxon>
        <taxon>Cytophagia</taxon>
        <taxon>Cytophagales</taxon>
        <taxon>Hymenobacteraceae</taxon>
        <taxon>Hymenobacter</taxon>
    </lineage>
</organism>
<dbReference type="CDD" id="cd00085">
    <property type="entry name" value="HNHc"/>
    <property type="match status" value="1"/>
</dbReference>
<keyword evidence="3" id="KW-1185">Reference proteome</keyword>
<dbReference type="Pfam" id="PF01844">
    <property type="entry name" value="HNH"/>
    <property type="match status" value="1"/>
</dbReference>
<keyword evidence="2" id="KW-0540">Nuclease</keyword>
<dbReference type="InterPro" id="IPR003615">
    <property type="entry name" value="HNH_nuc"/>
</dbReference>
<feature type="domain" description="HNH nuclease" evidence="1">
    <location>
        <begin position="84"/>
        <end position="143"/>
    </location>
</feature>
<dbReference type="Proteomes" id="UP001165297">
    <property type="component" value="Unassembled WGS sequence"/>
</dbReference>
<sequence>MGLPWVRGLVPASNVGPTATAAIRGVIERKCYFGRHLGEPTADLVLLARRAAALVGRGPKGIPTGDANPKRVAGEVVQFVRSPQVVAWVLEAAAGDCESCSLPAPFIKAGGVPYLEVHHVRWLSQGGSDTVTNAVALCPNCHRRFHHGADAEALAKHIIARVPRLRAE</sequence>
<accession>A0ABS8AJ20</accession>
<dbReference type="GO" id="GO:0004519">
    <property type="term" value="F:endonuclease activity"/>
    <property type="evidence" value="ECO:0007669"/>
    <property type="project" value="UniProtKB-KW"/>
</dbReference>
<evidence type="ECO:0000259" key="1">
    <source>
        <dbReference type="SMART" id="SM00507"/>
    </source>
</evidence>
<dbReference type="Gene3D" id="1.10.30.50">
    <property type="match status" value="1"/>
</dbReference>
<keyword evidence="2" id="KW-0378">Hydrolase</keyword>
<evidence type="ECO:0000313" key="3">
    <source>
        <dbReference type="Proteomes" id="UP001165297"/>
    </source>
</evidence>
<dbReference type="EMBL" id="JAJADQ010000017">
    <property type="protein sequence ID" value="MCB2380438.1"/>
    <property type="molecule type" value="Genomic_DNA"/>
</dbReference>